<keyword evidence="3" id="KW-1185">Reference proteome</keyword>
<feature type="compositionally biased region" description="Pro residues" evidence="1">
    <location>
        <begin position="181"/>
        <end position="196"/>
    </location>
</feature>
<reference evidence="2 3" key="1">
    <citation type="submission" date="2016-03" db="EMBL/GenBank/DDBJ databases">
        <title>Comparative genomics of Pseudogymnoascus destructans, the fungus causing white-nose syndrome of bats.</title>
        <authorList>
            <person name="Palmer J.M."/>
            <person name="Drees K.P."/>
            <person name="Foster J.T."/>
            <person name="Lindner D.L."/>
        </authorList>
    </citation>
    <scope>NUCLEOTIDE SEQUENCE [LARGE SCALE GENOMIC DNA]</scope>
    <source>
        <strain evidence="2 3">UAMH 10579</strain>
    </source>
</reference>
<feature type="region of interest" description="Disordered" evidence="1">
    <location>
        <begin position="1"/>
        <end position="25"/>
    </location>
</feature>
<gene>
    <name evidence="2" type="ORF">VE01_05053</name>
</gene>
<evidence type="ECO:0000256" key="1">
    <source>
        <dbReference type="SAM" id="MobiDB-lite"/>
    </source>
</evidence>
<dbReference type="AlphaFoldDB" id="A0A1B8GPT0"/>
<evidence type="ECO:0000313" key="3">
    <source>
        <dbReference type="Proteomes" id="UP000091956"/>
    </source>
</evidence>
<feature type="compositionally biased region" description="Polar residues" evidence="1">
    <location>
        <begin position="309"/>
        <end position="323"/>
    </location>
</feature>
<protein>
    <submittedName>
        <fullName evidence="2">Uncharacterized protein</fullName>
    </submittedName>
</protein>
<sequence>MPPQTRATRTNAPAGRVYESPRLPPTQVKFQPRRQKVYGRHNLGDVKRKKQETLTQIGFVNPLTDKEIDEEIEAYEREEKIRNKRRKTLTPSSKFYTQTLTQLDFDSTPKVECRDTEDEDEDEGEEEQEQKGEKEQVQQEADTEVDGRTEHVSESPVPRRRRSQRGGIITVRCIKVEPTTSPSPSPQRPTIPPPASSPETTTKPSISQATTSMPPPKTPTRKRTLEVPSSLSPATPLSSQSISHGLRTHDQRSPLKPRSGNFNRLTSPRLPSSQSKLSLPHQSQISTQAITQDSPLSRVPDSSPFRPRQMTQSTQSPTAQVLSEFTAASTPTPSPPRRVAKTEIADSDADSDADLDDEDDEEEDDDCLAPLPPRPQTQPQLQPQPPVQVPSSPDAPPPRRRWAVSSSSPPPRPALAVKETVFGEEEDELGSQWTRSQLLPGSLGMDSLLALPPGWGEGEGEGGWEE</sequence>
<dbReference type="RefSeq" id="XP_018131554.1">
    <property type="nucleotide sequence ID" value="XM_018274519.2"/>
</dbReference>
<proteinExistence type="predicted"/>
<feature type="compositionally biased region" description="Polar residues" evidence="1">
    <location>
        <begin position="1"/>
        <end position="11"/>
    </location>
</feature>
<dbReference type="EMBL" id="KV460220">
    <property type="protein sequence ID" value="OBT97821.1"/>
    <property type="molecule type" value="Genomic_DNA"/>
</dbReference>
<feature type="compositionally biased region" description="Acidic residues" evidence="1">
    <location>
        <begin position="345"/>
        <end position="367"/>
    </location>
</feature>
<dbReference type="GeneID" id="28838439"/>
<accession>A0A1B8GPT0</accession>
<feature type="compositionally biased region" description="Pro residues" evidence="1">
    <location>
        <begin position="370"/>
        <end position="396"/>
    </location>
</feature>
<dbReference type="Proteomes" id="UP000091956">
    <property type="component" value="Unassembled WGS sequence"/>
</dbReference>
<feature type="compositionally biased region" description="Polar residues" evidence="1">
    <location>
        <begin position="260"/>
        <end position="295"/>
    </location>
</feature>
<reference evidence="3" key="2">
    <citation type="journal article" date="2018" name="Nat. Commun.">
        <title>Extreme sensitivity to ultraviolet light in the fungal pathogen causing white-nose syndrome of bats.</title>
        <authorList>
            <person name="Palmer J.M."/>
            <person name="Drees K.P."/>
            <person name="Foster J.T."/>
            <person name="Lindner D.L."/>
        </authorList>
    </citation>
    <scope>NUCLEOTIDE SEQUENCE [LARGE SCALE GENOMIC DNA]</scope>
    <source>
        <strain evidence="3">UAMH 10579</strain>
    </source>
</reference>
<name>A0A1B8GPT0_9PEZI</name>
<feature type="region of interest" description="Disordered" evidence="1">
    <location>
        <begin position="82"/>
        <end position="432"/>
    </location>
</feature>
<feature type="compositionally biased region" description="Polar residues" evidence="1">
    <location>
        <begin position="89"/>
        <end position="105"/>
    </location>
</feature>
<feature type="compositionally biased region" description="Low complexity" evidence="1">
    <location>
        <begin position="228"/>
        <end position="241"/>
    </location>
</feature>
<feature type="compositionally biased region" description="Acidic residues" evidence="1">
    <location>
        <begin position="115"/>
        <end position="128"/>
    </location>
</feature>
<evidence type="ECO:0000313" key="2">
    <source>
        <dbReference type="EMBL" id="OBT97821.1"/>
    </source>
</evidence>
<organism evidence="2 3">
    <name type="scientific">Pseudogymnoascus verrucosus</name>
    <dbReference type="NCBI Taxonomy" id="342668"/>
    <lineage>
        <taxon>Eukaryota</taxon>
        <taxon>Fungi</taxon>
        <taxon>Dikarya</taxon>
        <taxon>Ascomycota</taxon>
        <taxon>Pezizomycotina</taxon>
        <taxon>Leotiomycetes</taxon>
        <taxon>Thelebolales</taxon>
        <taxon>Thelebolaceae</taxon>
        <taxon>Pseudogymnoascus</taxon>
    </lineage>
</organism>
<dbReference type="OrthoDB" id="2149705at2759"/>